<dbReference type="SUPFAM" id="SSF48371">
    <property type="entry name" value="ARM repeat"/>
    <property type="match status" value="1"/>
</dbReference>
<accession>A0A1E8GQL0</accession>
<evidence type="ECO:0000313" key="2">
    <source>
        <dbReference type="Proteomes" id="UP000178622"/>
    </source>
</evidence>
<dbReference type="OrthoDB" id="9775346at2"/>
<name>A0A1E8GQL0_9LACT</name>
<keyword evidence="2" id="KW-1185">Reference proteome</keyword>
<gene>
    <name evidence="1" type="ORF">BG261_01255</name>
</gene>
<dbReference type="AlphaFoldDB" id="A0A1E8GQL0"/>
<dbReference type="InterPro" id="IPR014825">
    <property type="entry name" value="DNA_alkylation"/>
</dbReference>
<dbReference type="PANTHER" id="PTHR34070:SF1">
    <property type="entry name" value="DNA ALKYLATION REPAIR PROTEIN"/>
    <property type="match status" value="1"/>
</dbReference>
<dbReference type="PANTHER" id="PTHR34070">
    <property type="entry name" value="ARMADILLO-TYPE FOLD"/>
    <property type="match status" value="1"/>
</dbReference>
<dbReference type="RefSeq" id="WP_070791371.1">
    <property type="nucleotide sequence ID" value="NZ_MKIR01000001.1"/>
</dbReference>
<proteinExistence type="predicted"/>
<dbReference type="Proteomes" id="UP000178622">
    <property type="component" value="Unassembled WGS sequence"/>
</dbReference>
<dbReference type="Gene3D" id="1.20.1660.10">
    <property type="entry name" value="Hypothetical protein (EF3068)"/>
    <property type="match status" value="1"/>
</dbReference>
<comment type="caution">
    <text evidence="1">The sequence shown here is derived from an EMBL/GenBank/DDBJ whole genome shotgun (WGS) entry which is preliminary data.</text>
</comment>
<dbReference type="Pfam" id="PF08713">
    <property type="entry name" value="DNA_alkylation"/>
    <property type="match status" value="1"/>
</dbReference>
<dbReference type="InterPro" id="IPR016024">
    <property type="entry name" value="ARM-type_fold"/>
</dbReference>
<dbReference type="STRING" id="1859473.BG261_01255"/>
<dbReference type="Gene3D" id="1.25.40.290">
    <property type="entry name" value="ARM repeat domains"/>
    <property type="match status" value="1"/>
</dbReference>
<organism evidence="1 2">
    <name type="scientific">Floricoccus tropicus</name>
    <dbReference type="NCBI Taxonomy" id="1859473"/>
    <lineage>
        <taxon>Bacteria</taxon>
        <taxon>Bacillati</taxon>
        <taxon>Bacillota</taxon>
        <taxon>Bacilli</taxon>
        <taxon>Lactobacillales</taxon>
        <taxon>Streptococcaceae</taxon>
        <taxon>Floricoccus</taxon>
    </lineage>
</organism>
<protein>
    <submittedName>
        <fullName evidence="1">DNA alkylation repair protein</fullName>
    </submittedName>
</protein>
<sequence>MKIFDEFYESANSENAQKMSAYMKNNFPFLGIKSPKRRDISKDFLKSIKGPDIDWEFIEKAWNKSEREFQYLALDYLKSNKKYLQVQDIPKLKELALQKSWWDSIDIFDRIIGDIVLRNPEQDKLMLEWSKDSNFWLRRLAIDHQLTRKEKTKPDLLGQIIKNNLNQTEFFINKAIGWSLRDYSKTNPEWVTNFIKENRAGLSPLSIREGSKYI</sequence>
<evidence type="ECO:0000313" key="1">
    <source>
        <dbReference type="EMBL" id="OFI50532.1"/>
    </source>
</evidence>
<dbReference type="EMBL" id="MKIR01000001">
    <property type="protein sequence ID" value="OFI50532.1"/>
    <property type="molecule type" value="Genomic_DNA"/>
</dbReference>
<reference evidence="2" key="1">
    <citation type="submission" date="2016-09" db="EMBL/GenBank/DDBJ databases">
        <title>Draft genome sequence of a novel species of the family Streptococcaceae isolated from flowers.</title>
        <authorList>
            <person name="Chuah L.-O."/>
            <person name="Yap K.-P."/>
            <person name="Thong K.L."/>
            <person name="Liong M.T."/>
            <person name="Ahmad R."/>
            <person name="Rusul G."/>
        </authorList>
    </citation>
    <scope>NUCLEOTIDE SEQUENCE [LARGE SCALE GENOMIC DNA]</scope>
    <source>
        <strain evidence="2">DF1</strain>
    </source>
</reference>
<dbReference type="CDD" id="cd07064">
    <property type="entry name" value="AlkD_like_1"/>
    <property type="match status" value="1"/>
</dbReference>